<evidence type="ECO:0000256" key="2">
    <source>
        <dbReference type="ARBA" id="ARBA00022679"/>
    </source>
</evidence>
<dbReference type="InterPro" id="IPR018357">
    <property type="entry name" value="Hexapep_transf_CS"/>
</dbReference>
<evidence type="ECO:0000256" key="4">
    <source>
        <dbReference type="ARBA" id="ARBA00023315"/>
    </source>
</evidence>
<dbReference type="CDD" id="cd04647">
    <property type="entry name" value="LbH_MAT_like"/>
    <property type="match status" value="1"/>
</dbReference>
<dbReference type="InterPro" id="IPR011004">
    <property type="entry name" value="Trimer_LpxA-like_sf"/>
</dbReference>
<dbReference type="PROSITE" id="PS00101">
    <property type="entry name" value="HEXAPEP_TRANSFERASES"/>
    <property type="match status" value="1"/>
</dbReference>
<dbReference type="InterPro" id="IPR001451">
    <property type="entry name" value="Hexapep"/>
</dbReference>
<evidence type="ECO:0000313" key="6">
    <source>
        <dbReference type="EMBL" id="MBB5283249.1"/>
    </source>
</evidence>
<name>A0A840TU85_9BACT</name>
<evidence type="ECO:0000256" key="3">
    <source>
        <dbReference type="ARBA" id="ARBA00022737"/>
    </source>
</evidence>
<keyword evidence="7" id="KW-1185">Reference proteome</keyword>
<dbReference type="Gene3D" id="2.160.10.10">
    <property type="entry name" value="Hexapeptide repeat proteins"/>
    <property type="match status" value="1"/>
</dbReference>
<keyword evidence="5" id="KW-0472">Membrane</keyword>
<protein>
    <submittedName>
        <fullName evidence="6">Acetyltransferase-like isoleucine patch superfamily enzyme</fullName>
    </submittedName>
</protein>
<dbReference type="SUPFAM" id="SSF51161">
    <property type="entry name" value="Trimeric LpxA-like enzymes"/>
    <property type="match status" value="1"/>
</dbReference>
<comment type="similarity">
    <text evidence="1">Belongs to the transferase hexapeptide repeat family.</text>
</comment>
<proteinExistence type="inferred from homology"/>
<reference evidence="6 7" key="1">
    <citation type="submission" date="2020-08" db="EMBL/GenBank/DDBJ databases">
        <title>Genomic Encyclopedia of Type Strains, Phase IV (KMG-IV): sequencing the most valuable type-strain genomes for metagenomic binning, comparative biology and taxonomic classification.</title>
        <authorList>
            <person name="Goeker M."/>
        </authorList>
    </citation>
    <scope>NUCLEOTIDE SEQUENCE [LARGE SCALE GENOMIC DNA]</scope>
    <source>
        <strain evidence="6 7">DSM 105074</strain>
    </source>
</reference>
<dbReference type="GO" id="GO:0016746">
    <property type="term" value="F:acyltransferase activity"/>
    <property type="evidence" value="ECO:0007669"/>
    <property type="project" value="UniProtKB-KW"/>
</dbReference>
<comment type="caution">
    <text evidence="6">The sequence shown here is derived from an EMBL/GenBank/DDBJ whole genome shotgun (WGS) entry which is preliminary data.</text>
</comment>
<keyword evidence="3" id="KW-0677">Repeat</keyword>
<evidence type="ECO:0000256" key="5">
    <source>
        <dbReference type="SAM" id="Phobius"/>
    </source>
</evidence>
<keyword evidence="5" id="KW-1133">Transmembrane helix</keyword>
<evidence type="ECO:0000256" key="1">
    <source>
        <dbReference type="ARBA" id="ARBA00007274"/>
    </source>
</evidence>
<dbReference type="AlphaFoldDB" id="A0A840TU85"/>
<evidence type="ECO:0000313" key="7">
    <source>
        <dbReference type="Proteomes" id="UP000557307"/>
    </source>
</evidence>
<dbReference type="InterPro" id="IPR050179">
    <property type="entry name" value="Trans_hexapeptide_repeat"/>
</dbReference>
<dbReference type="Proteomes" id="UP000557307">
    <property type="component" value="Unassembled WGS sequence"/>
</dbReference>
<dbReference type="Pfam" id="PF00132">
    <property type="entry name" value="Hexapep"/>
    <property type="match status" value="1"/>
</dbReference>
<feature type="transmembrane region" description="Helical" evidence="5">
    <location>
        <begin position="14"/>
        <end position="35"/>
    </location>
</feature>
<sequence>MTQKRSLNQISKGIWIRLLSIIIPFTFPAHLTTLLHRMRGVKIGRGSKINRTVQIDDSRPDLVEIGHNVWVTAGVMILCHQRDLSFHRIGKAVMDCPLLYKKVIIKDGAHIGIGAILMPGVTIGEGAIVGAGSVVTKDIPPYSIAVGAPARVIKTFINELSI</sequence>
<dbReference type="PANTHER" id="PTHR43300:SF11">
    <property type="entry name" value="ACETYLTRANSFERASE RV3034C-RELATED"/>
    <property type="match status" value="1"/>
</dbReference>
<gene>
    <name evidence="6" type="ORF">HNQ92_001375</name>
</gene>
<accession>A0A840TU85</accession>
<dbReference type="EMBL" id="JACHGF010000002">
    <property type="protein sequence ID" value="MBB5283249.1"/>
    <property type="molecule type" value="Genomic_DNA"/>
</dbReference>
<keyword evidence="5" id="KW-0812">Transmembrane</keyword>
<organism evidence="6 7">
    <name type="scientific">Rhabdobacter roseus</name>
    <dbReference type="NCBI Taxonomy" id="1655419"/>
    <lineage>
        <taxon>Bacteria</taxon>
        <taxon>Pseudomonadati</taxon>
        <taxon>Bacteroidota</taxon>
        <taxon>Cytophagia</taxon>
        <taxon>Cytophagales</taxon>
        <taxon>Cytophagaceae</taxon>
        <taxon>Rhabdobacter</taxon>
    </lineage>
</organism>
<keyword evidence="4" id="KW-0012">Acyltransferase</keyword>
<dbReference type="PANTHER" id="PTHR43300">
    <property type="entry name" value="ACETYLTRANSFERASE"/>
    <property type="match status" value="1"/>
</dbReference>
<keyword evidence="2 6" id="KW-0808">Transferase</keyword>